<keyword evidence="7 14" id="KW-0812">Transmembrane</keyword>
<dbReference type="HOGENOM" id="CLU_000445_89_29_10"/>
<dbReference type="EC" id="2.7.13.3" evidence="3"/>
<feature type="transmembrane region" description="Helical" evidence="14">
    <location>
        <begin position="304"/>
        <end position="323"/>
    </location>
</feature>
<dbReference type="Pfam" id="PF02518">
    <property type="entry name" value="HATPase_c"/>
    <property type="match status" value="1"/>
</dbReference>
<dbReference type="Pfam" id="PF00989">
    <property type="entry name" value="PAS"/>
    <property type="match status" value="1"/>
</dbReference>
<evidence type="ECO:0000256" key="12">
    <source>
        <dbReference type="ARBA" id="ARBA00023012"/>
    </source>
</evidence>
<evidence type="ECO:0000256" key="13">
    <source>
        <dbReference type="ARBA" id="ARBA00023136"/>
    </source>
</evidence>
<dbReference type="PRINTS" id="PR00344">
    <property type="entry name" value="BCTRLSENSOR"/>
</dbReference>
<evidence type="ECO:0000313" key="16">
    <source>
        <dbReference type="EMBL" id="ACF43583.1"/>
    </source>
</evidence>
<dbReference type="SUPFAM" id="SSF47384">
    <property type="entry name" value="Homodimeric domain of signal transducing histidine kinase"/>
    <property type="match status" value="1"/>
</dbReference>
<name>B4SHB6_PELPB</name>
<dbReference type="InterPro" id="IPR003594">
    <property type="entry name" value="HATPase_dom"/>
</dbReference>
<dbReference type="STRING" id="324925.Ppha_1318"/>
<dbReference type="PANTHER" id="PTHR43065">
    <property type="entry name" value="SENSOR HISTIDINE KINASE"/>
    <property type="match status" value="1"/>
</dbReference>
<keyword evidence="13 14" id="KW-0472">Membrane</keyword>
<dbReference type="KEGG" id="pph:Ppha_1318"/>
<dbReference type="InterPro" id="IPR003661">
    <property type="entry name" value="HisK_dim/P_dom"/>
</dbReference>
<dbReference type="Gene3D" id="3.30.450.20">
    <property type="entry name" value="PAS domain"/>
    <property type="match status" value="1"/>
</dbReference>
<organism evidence="16 17">
    <name type="scientific">Pelodictyon phaeoclathratiforme (strain DSM 5477 / BU-1)</name>
    <dbReference type="NCBI Taxonomy" id="324925"/>
    <lineage>
        <taxon>Bacteria</taxon>
        <taxon>Pseudomonadati</taxon>
        <taxon>Chlorobiota</taxon>
        <taxon>Chlorobiia</taxon>
        <taxon>Chlorobiales</taxon>
        <taxon>Chlorobiaceae</taxon>
        <taxon>Chlorobium/Pelodictyon group</taxon>
        <taxon>Pelodictyon</taxon>
    </lineage>
</organism>
<protein>
    <recommendedName>
        <fullName evidence="3">histidine kinase</fullName>
        <ecNumber evidence="3">2.7.13.3</ecNumber>
    </recommendedName>
</protein>
<keyword evidence="9 16" id="KW-0418">Kinase</keyword>
<evidence type="ECO:0000313" key="17">
    <source>
        <dbReference type="Proteomes" id="UP000002724"/>
    </source>
</evidence>
<evidence type="ECO:0000256" key="14">
    <source>
        <dbReference type="SAM" id="Phobius"/>
    </source>
</evidence>
<keyword evidence="5" id="KW-0597">Phosphoprotein</keyword>
<keyword evidence="10" id="KW-0067">ATP-binding</keyword>
<evidence type="ECO:0000256" key="2">
    <source>
        <dbReference type="ARBA" id="ARBA00004651"/>
    </source>
</evidence>
<dbReference type="OrthoDB" id="9806995at2"/>
<accession>B4SHB6</accession>
<evidence type="ECO:0000256" key="9">
    <source>
        <dbReference type="ARBA" id="ARBA00022777"/>
    </source>
</evidence>
<dbReference type="InterPro" id="IPR033463">
    <property type="entry name" value="sCache_3"/>
</dbReference>
<dbReference type="InterPro" id="IPR036097">
    <property type="entry name" value="HisK_dim/P_sf"/>
</dbReference>
<sequence>MKKQELRGKWPLVIPSKYFAGLFLFLVALFFGTTLFEYQYRKSEIEHIMREEATLLIHALNEGAENAITGYNENSSLLTGSLMSQLRLLDRIDKKTALTSADLTEIAGSGGIYRINIFDRNGKRIAFNTPPDHDPLAQQCDPKLELQPIFSRQTDSLVVGIRESSSKRGARLVVAVARSRGGAITGNIDASRLINLRRQLGVGRLIQRIGADTTGIDYIIWQDTTAILAATPNVTGAEPLLSDTVLAKALLQKKPTTRFTIFDGRKVFEVVKPFFYQDINVGLLRIGLKTDHFTIALTKLRTRFIMLAFLFCFAALVMLNLVMTRRSELRMAQAYQRAQTFSSTILESMADAVVAVNADCSITLVNGASERLFALSSLNALNTPVAQILPECAEFFSIIMAEKRVSLHRELECIVGGKTLFLAGNFTLITGVDRSVEGALGVFRDLSEQRSMQRIINRQEKLSAMGELASGVAHEIRNPLNAIGILAQRLAIEFSPTADEEEYRQLVRAVVSEVYRVNAIIQRFLKFARPSKLIMIKSDLDEFMLSYRHLLQGEADAKGIRFSLNTDSGAMVNIDHEQMRQALLNLVQNAVEATEEGGEITVSLFCRENQALIEIVDTGRGIPEKERARIFNLYFTTKDEGTGMGLSIANQIIQSHGGIIEIESEEHQGSCFRIKLPLAE</sequence>
<reference evidence="16 17" key="1">
    <citation type="submission" date="2008-06" db="EMBL/GenBank/DDBJ databases">
        <title>Complete sequence of Pelodictyon phaeoclathratiforme BU-1.</title>
        <authorList>
            <consortium name="US DOE Joint Genome Institute"/>
            <person name="Lucas S."/>
            <person name="Copeland A."/>
            <person name="Lapidus A."/>
            <person name="Glavina del Rio T."/>
            <person name="Dalin E."/>
            <person name="Tice H."/>
            <person name="Bruce D."/>
            <person name="Goodwin L."/>
            <person name="Pitluck S."/>
            <person name="Schmutz J."/>
            <person name="Larimer F."/>
            <person name="Land M."/>
            <person name="Hauser L."/>
            <person name="Kyrpides N."/>
            <person name="Mikhailova N."/>
            <person name="Liu Z."/>
            <person name="Li T."/>
            <person name="Zhao F."/>
            <person name="Overmann J."/>
            <person name="Bryant D.A."/>
            <person name="Richardson P."/>
        </authorList>
    </citation>
    <scope>NUCLEOTIDE SEQUENCE [LARGE SCALE GENOMIC DNA]</scope>
    <source>
        <strain evidence="17">DSM 5477 / BU-1</strain>
    </source>
</reference>
<comment type="catalytic activity">
    <reaction evidence="1">
        <text>ATP + protein L-histidine = ADP + protein N-phospho-L-histidine.</text>
        <dbReference type="EC" id="2.7.13.3"/>
    </reaction>
</comment>
<dbReference type="PROSITE" id="PS50109">
    <property type="entry name" value="HIS_KIN"/>
    <property type="match status" value="1"/>
</dbReference>
<dbReference type="InterPro" id="IPR036890">
    <property type="entry name" value="HATPase_C_sf"/>
</dbReference>
<dbReference type="CDD" id="cd00082">
    <property type="entry name" value="HisKA"/>
    <property type="match status" value="1"/>
</dbReference>
<evidence type="ECO:0000256" key="6">
    <source>
        <dbReference type="ARBA" id="ARBA00022679"/>
    </source>
</evidence>
<keyword evidence="12" id="KW-0902">Two-component regulatory system</keyword>
<keyword evidence="11 14" id="KW-1133">Transmembrane helix</keyword>
<dbReference type="InterPro" id="IPR004358">
    <property type="entry name" value="Sig_transdc_His_kin-like_C"/>
</dbReference>
<evidence type="ECO:0000256" key="7">
    <source>
        <dbReference type="ARBA" id="ARBA00022692"/>
    </source>
</evidence>
<dbReference type="GO" id="GO:0006355">
    <property type="term" value="P:regulation of DNA-templated transcription"/>
    <property type="evidence" value="ECO:0007669"/>
    <property type="project" value="InterPro"/>
</dbReference>
<dbReference type="InterPro" id="IPR013767">
    <property type="entry name" value="PAS_fold"/>
</dbReference>
<dbReference type="PANTHER" id="PTHR43065:SF10">
    <property type="entry name" value="PEROXIDE STRESS-ACTIVATED HISTIDINE KINASE MAK3"/>
    <property type="match status" value="1"/>
</dbReference>
<dbReference type="Pfam" id="PF17203">
    <property type="entry name" value="sCache_3_2"/>
    <property type="match status" value="1"/>
</dbReference>
<evidence type="ECO:0000256" key="5">
    <source>
        <dbReference type="ARBA" id="ARBA00022553"/>
    </source>
</evidence>
<keyword evidence="8" id="KW-0547">Nucleotide-binding</keyword>
<dbReference type="EMBL" id="CP001110">
    <property type="protein sequence ID" value="ACF43583.1"/>
    <property type="molecule type" value="Genomic_DNA"/>
</dbReference>
<dbReference type="Gene3D" id="1.10.287.130">
    <property type="match status" value="1"/>
</dbReference>
<dbReference type="InterPro" id="IPR005467">
    <property type="entry name" value="His_kinase_dom"/>
</dbReference>
<evidence type="ECO:0000256" key="4">
    <source>
        <dbReference type="ARBA" id="ARBA00022475"/>
    </source>
</evidence>
<dbReference type="RefSeq" id="WP_012508074.1">
    <property type="nucleotide sequence ID" value="NC_011060.1"/>
</dbReference>
<dbReference type="InterPro" id="IPR035965">
    <property type="entry name" value="PAS-like_dom_sf"/>
</dbReference>
<dbReference type="GO" id="GO:0005524">
    <property type="term" value="F:ATP binding"/>
    <property type="evidence" value="ECO:0007669"/>
    <property type="project" value="UniProtKB-KW"/>
</dbReference>
<dbReference type="SMART" id="SM00388">
    <property type="entry name" value="HisKA"/>
    <property type="match status" value="1"/>
</dbReference>
<dbReference type="eggNOG" id="COG5000">
    <property type="taxonomic scope" value="Bacteria"/>
</dbReference>
<gene>
    <name evidence="16" type="ordered locus">Ppha_1318</name>
</gene>
<dbReference type="SUPFAM" id="SSF55785">
    <property type="entry name" value="PYP-like sensor domain (PAS domain)"/>
    <property type="match status" value="1"/>
</dbReference>
<evidence type="ECO:0000259" key="15">
    <source>
        <dbReference type="PROSITE" id="PS50109"/>
    </source>
</evidence>
<evidence type="ECO:0000256" key="1">
    <source>
        <dbReference type="ARBA" id="ARBA00000085"/>
    </source>
</evidence>
<comment type="subcellular location">
    <subcellularLocation>
        <location evidence="2">Cell membrane</location>
        <topology evidence="2">Multi-pass membrane protein</topology>
    </subcellularLocation>
</comment>
<keyword evidence="4" id="KW-1003">Cell membrane</keyword>
<keyword evidence="6" id="KW-0808">Transferase</keyword>
<feature type="transmembrane region" description="Helical" evidence="14">
    <location>
        <begin position="20"/>
        <end position="40"/>
    </location>
</feature>
<dbReference type="SMART" id="SM00387">
    <property type="entry name" value="HATPase_c"/>
    <property type="match status" value="1"/>
</dbReference>
<dbReference type="AlphaFoldDB" id="B4SHB6"/>
<dbReference type="Pfam" id="PF00512">
    <property type="entry name" value="HisKA"/>
    <property type="match status" value="1"/>
</dbReference>
<dbReference type="GO" id="GO:0000155">
    <property type="term" value="F:phosphorelay sensor kinase activity"/>
    <property type="evidence" value="ECO:0007669"/>
    <property type="project" value="InterPro"/>
</dbReference>
<dbReference type="SUPFAM" id="SSF55874">
    <property type="entry name" value="ATPase domain of HSP90 chaperone/DNA topoisomerase II/histidine kinase"/>
    <property type="match status" value="1"/>
</dbReference>
<feature type="domain" description="Histidine kinase" evidence="15">
    <location>
        <begin position="471"/>
        <end position="680"/>
    </location>
</feature>
<evidence type="ECO:0000256" key="10">
    <source>
        <dbReference type="ARBA" id="ARBA00022840"/>
    </source>
</evidence>
<evidence type="ECO:0000256" key="8">
    <source>
        <dbReference type="ARBA" id="ARBA00022741"/>
    </source>
</evidence>
<dbReference type="Gene3D" id="3.30.565.10">
    <property type="entry name" value="Histidine kinase-like ATPase, C-terminal domain"/>
    <property type="match status" value="1"/>
</dbReference>
<dbReference type="Proteomes" id="UP000002724">
    <property type="component" value="Chromosome"/>
</dbReference>
<evidence type="ECO:0000256" key="3">
    <source>
        <dbReference type="ARBA" id="ARBA00012438"/>
    </source>
</evidence>
<proteinExistence type="predicted"/>
<evidence type="ECO:0000256" key="11">
    <source>
        <dbReference type="ARBA" id="ARBA00022989"/>
    </source>
</evidence>
<keyword evidence="17" id="KW-1185">Reference proteome</keyword>